<feature type="transmembrane region" description="Helical" evidence="7">
    <location>
        <begin position="276"/>
        <end position="296"/>
    </location>
</feature>
<dbReference type="OrthoDB" id="9807568at2"/>
<dbReference type="NCBIfam" id="NF005141">
    <property type="entry name" value="PRK06590.1"/>
    <property type="match status" value="1"/>
</dbReference>
<feature type="transmembrane region" description="Helical" evidence="7">
    <location>
        <begin position="33"/>
        <end position="53"/>
    </location>
</feature>
<evidence type="ECO:0000259" key="9">
    <source>
        <dbReference type="Pfam" id="PF00662"/>
    </source>
</evidence>
<dbReference type="GO" id="GO:0003954">
    <property type="term" value="F:NADH dehydrogenase activity"/>
    <property type="evidence" value="ECO:0007669"/>
    <property type="project" value="TreeGrafter"/>
</dbReference>
<feature type="transmembrane region" description="Helical" evidence="7">
    <location>
        <begin position="6"/>
        <end position="26"/>
    </location>
</feature>
<dbReference type="PRINTS" id="PR01434">
    <property type="entry name" value="NADHDHGNASE5"/>
</dbReference>
<dbReference type="PANTHER" id="PTHR42829:SF2">
    <property type="entry name" value="NADH-UBIQUINONE OXIDOREDUCTASE CHAIN 5"/>
    <property type="match status" value="1"/>
</dbReference>
<feature type="transmembrane region" description="Helical" evidence="7">
    <location>
        <begin position="620"/>
        <end position="640"/>
    </location>
</feature>
<evidence type="ECO:0000259" key="8">
    <source>
        <dbReference type="Pfam" id="PF00361"/>
    </source>
</evidence>
<dbReference type="NCBIfam" id="TIGR01974">
    <property type="entry name" value="NDH_I_L"/>
    <property type="match status" value="1"/>
</dbReference>
<dbReference type="Pfam" id="PF00662">
    <property type="entry name" value="Proton_antipo_N"/>
    <property type="match status" value="1"/>
</dbReference>
<feature type="transmembrane region" description="Helical" evidence="7">
    <location>
        <begin position="80"/>
        <end position="100"/>
    </location>
</feature>
<feature type="transmembrane region" description="Helical" evidence="7">
    <location>
        <begin position="245"/>
        <end position="270"/>
    </location>
</feature>
<evidence type="ECO:0000256" key="6">
    <source>
        <dbReference type="RuleBase" id="RU000320"/>
    </source>
</evidence>
<dbReference type="Gene3D" id="1.20.5.2700">
    <property type="match status" value="2"/>
</dbReference>
<evidence type="ECO:0000256" key="2">
    <source>
        <dbReference type="ARBA" id="ARBA00008483"/>
    </source>
</evidence>
<keyword evidence="5 7" id="KW-0472">Membrane</keyword>
<dbReference type="AlphaFoldDB" id="A0A1T4LTY3"/>
<evidence type="ECO:0000256" key="1">
    <source>
        <dbReference type="ARBA" id="ARBA00004127"/>
    </source>
</evidence>
<dbReference type="GO" id="GO:0042773">
    <property type="term" value="P:ATP synthesis coupled electron transport"/>
    <property type="evidence" value="ECO:0007669"/>
    <property type="project" value="InterPro"/>
</dbReference>
<dbReference type="EMBL" id="FUWM01000009">
    <property type="protein sequence ID" value="SJZ58199.1"/>
    <property type="molecule type" value="Genomic_DNA"/>
</dbReference>
<comment type="similarity">
    <text evidence="2">Belongs to the CPA3 antiporters (TC 2.A.63) subunit A family.</text>
</comment>
<feature type="transmembrane region" description="Helical" evidence="7">
    <location>
        <begin position="135"/>
        <end position="155"/>
    </location>
</feature>
<organism evidence="10 11">
    <name type="scientific">Selenihalanaerobacter shriftii</name>
    <dbReference type="NCBI Taxonomy" id="142842"/>
    <lineage>
        <taxon>Bacteria</taxon>
        <taxon>Bacillati</taxon>
        <taxon>Bacillota</taxon>
        <taxon>Clostridia</taxon>
        <taxon>Halanaerobiales</taxon>
        <taxon>Halobacteroidaceae</taxon>
        <taxon>Selenihalanaerobacter</taxon>
    </lineage>
</organism>
<proteinExistence type="inferred from homology"/>
<evidence type="ECO:0000256" key="5">
    <source>
        <dbReference type="ARBA" id="ARBA00023136"/>
    </source>
</evidence>
<dbReference type="GO" id="GO:0012505">
    <property type="term" value="C:endomembrane system"/>
    <property type="evidence" value="ECO:0007669"/>
    <property type="project" value="UniProtKB-SubCell"/>
</dbReference>
<dbReference type="GO" id="GO:0015990">
    <property type="term" value="P:electron transport coupled proton transport"/>
    <property type="evidence" value="ECO:0007669"/>
    <property type="project" value="TreeGrafter"/>
</dbReference>
<comment type="subcellular location">
    <subcellularLocation>
        <location evidence="1">Endomembrane system</location>
        <topology evidence="1">Multi-pass membrane protein</topology>
    </subcellularLocation>
    <subcellularLocation>
        <location evidence="6">Membrane</location>
        <topology evidence="6">Multi-pass membrane protein</topology>
    </subcellularLocation>
</comment>
<reference evidence="11" key="1">
    <citation type="submission" date="2017-02" db="EMBL/GenBank/DDBJ databases">
        <authorList>
            <person name="Varghese N."/>
            <person name="Submissions S."/>
        </authorList>
    </citation>
    <scope>NUCLEOTIDE SEQUENCE [LARGE SCALE GENOMIC DNA]</scope>
    <source>
        <strain evidence="11">ATCC BAA-73</strain>
    </source>
</reference>
<dbReference type="PRINTS" id="PR01435">
    <property type="entry name" value="NPOXDRDTASE5"/>
</dbReference>
<dbReference type="InterPro" id="IPR001750">
    <property type="entry name" value="ND/Mrp_TM"/>
</dbReference>
<feature type="transmembrane region" description="Helical" evidence="7">
    <location>
        <begin position="112"/>
        <end position="129"/>
    </location>
</feature>
<accession>A0A1T4LTY3</accession>
<feature type="transmembrane region" description="Helical" evidence="7">
    <location>
        <begin position="407"/>
        <end position="432"/>
    </location>
</feature>
<dbReference type="GO" id="GO:0008137">
    <property type="term" value="F:NADH dehydrogenase (ubiquinone) activity"/>
    <property type="evidence" value="ECO:0007669"/>
    <property type="project" value="InterPro"/>
</dbReference>
<sequence>MVDYAWLIPLLPFLSWLIIILFGRFFKSKVDKVGIGTLFLSFLMSIGVLIDIIKGATVSKSLIWAVHGTTKITMGYSVDAFTSIMFIVVTFVSLMVHIYSQGYMEGDSRYKRFYAVLSLFTASMLGLVIADNLLFLFICWELVGLCSYLLIGHWFEDIENVLAANKAFLTTRIGDIGMLLGVIMIFAMGKTFDFTALTKLVEHGELAGVGLTIATLLLFFGAMGKSAQFPLHVWLPDAMAGPTPVSALIHAATMVIAGVYMIARMFLVFAGAQTTLTVIAFVGGFTAIFAASIALVEDDIKGVLAYSTISQLGYMVMALGVGAYTAGIFHLMTHAFFKALLFLASGSVIHAVHTQNIHKMGGLLSKMKITGWTWIIGSAALAGLPPFSGFWSKDEILLGAYHSDYPILFWIGVIAALFTSFYITRATILTFFGDPRDHEAYDHAHESPASMTIPLILLAILAFGSGFINSPLTNMAFGKFIALEHGHHLDPSSFVQMTAISATLLGIFFSWLIYGIGLISRKKIIKALYPIWKILKNKYYIDEVYNLIIVQGGLAFSKLIGWIDKYIIDGIVNLVGKVGVVWGEIIGSFDDKAVDGMVNGIGNSFLIGSRIIRNLQTGYLQSYALTLFFSVLIGLIIIVIGG</sequence>
<evidence type="ECO:0000256" key="4">
    <source>
        <dbReference type="ARBA" id="ARBA00022989"/>
    </source>
</evidence>
<feature type="transmembrane region" description="Helical" evidence="7">
    <location>
        <begin position="206"/>
        <end position="224"/>
    </location>
</feature>
<keyword evidence="4 7" id="KW-1133">Transmembrane helix</keyword>
<dbReference type="InterPro" id="IPR018393">
    <property type="entry name" value="NADHpl_OxRdtase_5_subgr"/>
</dbReference>
<dbReference type="InterPro" id="IPR001516">
    <property type="entry name" value="Proton_antipo_N"/>
</dbReference>
<keyword evidence="3 6" id="KW-0812">Transmembrane</keyword>
<dbReference type="GO" id="GO:0016020">
    <property type="term" value="C:membrane"/>
    <property type="evidence" value="ECO:0007669"/>
    <property type="project" value="UniProtKB-SubCell"/>
</dbReference>
<feature type="transmembrane region" description="Helical" evidence="7">
    <location>
        <begin position="453"/>
        <end position="473"/>
    </location>
</feature>
<dbReference type="Proteomes" id="UP000190625">
    <property type="component" value="Unassembled WGS sequence"/>
</dbReference>
<feature type="transmembrane region" description="Helical" evidence="7">
    <location>
        <begin position="369"/>
        <end position="387"/>
    </location>
</feature>
<evidence type="ECO:0000256" key="3">
    <source>
        <dbReference type="ARBA" id="ARBA00022692"/>
    </source>
</evidence>
<evidence type="ECO:0000256" key="7">
    <source>
        <dbReference type="SAM" id="Phobius"/>
    </source>
</evidence>
<evidence type="ECO:0000313" key="11">
    <source>
        <dbReference type="Proteomes" id="UP000190625"/>
    </source>
</evidence>
<feature type="transmembrane region" description="Helical" evidence="7">
    <location>
        <begin position="303"/>
        <end position="329"/>
    </location>
</feature>
<feature type="domain" description="NADH:quinone oxidoreductase/Mrp antiporter transmembrane" evidence="8">
    <location>
        <begin position="130"/>
        <end position="419"/>
    </location>
</feature>
<dbReference type="Pfam" id="PF00361">
    <property type="entry name" value="Proton_antipo_M"/>
    <property type="match status" value="1"/>
</dbReference>
<keyword evidence="11" id="KW-1185">Reference proteome</keyword>
<gene>
    <name evidence="10" type="ORF">SAMN02745118_01250</name>
</gene>
<feature type="domain" description="NADH-Ubiquinone oxidoreductase (complex I) chain 5 N-terminal" evidence="9">
    <location>
        <begin position="64"/>
        <end position="114"/>
    </location>
</feature>
<protein>
    <submittedName>
        <fullName evidence="10">NADH-quinone oxidoreductase subunit L</fullName>
    </submittedName>
</protein>
<name>A0A1T4LTY3_9FIRM</name>
<evidence type="ECO:0000313" key="10">
    <source>
        <dbReference type="EMBL" id="SJZ58199.1"/>
    </source>
</evidence>
<dbReference type="InterPro" id="IPR003945">
    <property type="entry name" value="NU5C-like"/>
</dbReference>
<feature type="transmembrane region" description="Helical" evidence="7">
    <location>
        <begin position="335"/>
        <end position="357"/>
    </location>
</feature>
<dbReference type="STRING" id="142842.SAMN02745118_01250"/>
<feature type="transmembrane region" description="Helical" evidence="7">
    <location>
        <begin position="493"/>
        <end position="516"/>
    </location>
</feature>
<dbReference type="PANTHER" id="PTHR42829">
    <property type="entry name" value="NADH-UBIQUINONE OXIDOREDUCTASE CHAIN 5"/>
    <property type="match status" value="1"/>
</dbReference>
<dbReference type="RefSeq" id="WP_078809737.1">
    <property type="nucleotide sequence ID" value="NZ_FUWM01000009.1"/>
</dbReference>